<name>A0AAN8IZQ3_TRICO</name>
<keyword evidence="2" id="KW-1185">Reference proteome</keyword>
<dbReference type="Proteomes" id="UP001331761">
    <property type="component" value="Unassembled WGS sequence"/>
</dbReference>
<reference evidence="1 2" key="1">
    <citation type="submission" date="2019-10" db="EMBL/GenBank/DDBJ databases">
        <title>Assembly and Annotation for the nematode Trichostrongylus colubriformis.</title>
        <authorList>
            <person name="Martin J."/>
        </authorList>
    </citation>
    <scope>NUCLEOTIDE SEQUENCE [LARGE SCALE GENOMIC DNA]</scope>
    <source>
        <strain evidence="1">G859</strain>
        <tissue evidence="1">Whole worm</tissue>
    </source>
</reference>
<evidence type="ECO:0000313" key="2">
    <source>
        <dbReference type="Proteomes" id="UP001331761"/>
    </source>
</evidence>
<dbReference type="AlphaFoldDB" id="A0AAN8IZQ3"/>
<proteinExistence type="predicted"/>
<sequence length="96" mass="11446">MLFCWHKIDRSQITPHYEQVMVKIGERYPGVVIVDRKPPTTIRVLDQVLQDFFVPSWLWSSCQFDRTLFFNGEFEPYHEKGQAQLSQAMGEINKRR</sequence>
<feature type="non-terminal residue" evidence="1">
    <location>
        <position position="96"/>
    </location>
</feature>
<evidence type="ECO:0000313" key="1">
    <source>
        <dbReference type="EMBL" id="KAK5970789.1"/>
    </source>
</evidence>
<accession>A0AAN8IZQ3</accession>
<organism evidence="1 2">
    <name type="scientific">Trichostrongylus colubriformis</name>
    <name type="common">Black scour worm</name>
    <dbReference type="NCBI Taxonomy" id="6319"/>
    <lineage>
        <taxon>Eukaryota</taxon>
        <taxon>Metazoa</taxon>
        <taxon>Ecdysozoa</taxon>
        <taxon>Nematoda</taxon>
        <taxon>Chromadorea</taxon>
        <taxon>Rhabditida</taxon>
        <taxon>Rhabditina</taxon>
        <taxon>Rhabditomorpha</taxon>
        <taxon>Strongyloidea</taxon>
        <taxon>Trichostrongylidae</taxon>
        <taxon>Trichostrongylus</taxon>
    </lineage>
</organism>
<comment type="caution">
    <text evidence="1">The sequence shown here is derived from an EMBL/GenBank/DDBJ whole genome shotgun (WGS) entry which is preliminary data.</text>
</comment>
<protein>
    <submittedName>
        <fullName evidence="1">Uncharacterized protein</fullName>
    </submittedName>
</protein>
<dbReference type="EMBL" id="WIXE01018595">
    <property type="protein sequence ID" value="KAK5970789.1"/>
    <property type="molecule type" value="Genomic_DNA"/>
</dbReference>
<gene>
    <name evidence="1" type="ORF">GCK32_021885</name>
</gene>